<evidence type="ECO:0000313" key="3">
    <source>
        <dbReference type="Proteomes" id="UP000076482"/>
    </source>
</evidence>
<organism evidence="2 3">
    <name type="scientific">Bacillus cereus</name>
    <dbReference type="NCBI Taxonomy" id="1396"/>
    <lineage>
        <taxon>Bacteria</taxon>
        <taxon>Bacillati</taxon>
        <taxon>Bacillota</taxon>
        <taxon>Bacilli</taxon>
        <taxon>Bacillales</taxon>
        <taxon>Bacillaceae</taxon>
        <taxon>Bacillus</taxon>
        <taxon>Bacillus cereus group</taxon>
    </lineage>
</organism>
<protein>
    <submittedName>
        <fullName evidence="2">Positive regulator of CheA protein activity (CheW)</fullName>
    </submittedName>
</protein>
<feature type="domain" description="CheW-like" evidence="1">
    <location>
        <begin position="8"/>
        <end position="163"/>
    </location>
</feature>
<dbReference type="SMART" id="SM00260">
    <property type="entry name" value="CheW"/>
    <property type="match status" value="1"/>
</dbReference>
<accession>A0A164QR74</accession>
<dbReference type="PATRIC" id="fig|1396.535.peg.4276"/>
<proteinExistence type="predicted"/>
<dbReference type="SUPFAM" id="SSF50341">
    <property type="entry name" value="CheW-like"/>
    <property type="match status" value="1"/>
</dbReference>
<evidence type="ECO:0000259" key="1">
    <source>
        <dbReference type="PROSITE" id="PS50851"/>
    </source>
</evidence>
<dbReference type="Pfam" id="PF01584">
    <property type="entry name" value="CheW"/>
    <property type="match status" value="1"/>
</dbReference>
<dbReference type="PROSITE" id="PS50851">
    <property type="entry name" value="CHEW"/>
    <property type="match status" value="1"/>
</dbReference>
<dbReference type="InterPro" id="IPR036061">
    <property type="entry name" value="CheW-like_dom_sf"/>
</dbReference>
<dbReference type="Gene3D" id="2.40.50.180">
    <property type="entry name" value="CheA-289, Domain 4"/>
    <property type="match status" value="1"/>
</dbReference>
<dbReference type="GO" id="GO:0007165">
    <property type="term" value="P:signal transduction"/>
    <property type="evidence" value="ECO:0007669"/>
    <property type="project" value="InterPro"/>
</dbReference>
<dbReference type="AlphaFoldDB" id="A0A164QR74"/>
<sequence length="172" mass="19825">MNLTHEIPEEHVIFTIGRETFALNAAFVKRIEINKHNEKRTIPNTSKEFPGIIIVEDDIVQLYDLRVKFDMHTTELEQLPYVIISKFDNSFVVGFVVDHVEDVIKIPHDAELGKVNDQLAGTTLDYIKGIYRPNKNIEQDNGNEGEQIYSILNVEKLFTQKDIQTITNNVQE</sequence>
<gene>
    <name evidence="2" type="ORF">B4088_0524</name>
</gene>
<dbReference type="Gene3D" id="2.30.30.40">
    <property type="entry name" value="SH3 Domains"/>
    <property type="match status" value="1"/>
</dbReference>
<dbReference type="Proteomes" id="UP000076482">
    <property type="component" value="Unassembled WGS sequence"/>
</dbReference>
<evidence type="ECO:0000313" key="2">
    <source>
        <dbReference type="EMBL" id="KZD72063.1"/>
    </source>
</evidence>
<reference evidence="2 3" key="1">
    <citation type="submission" date="2015-09" db="EMBL/GenBank/DDBJ databases">
        <title>Bacillus cereus food isolates.</title>
        <authorList>
            <person name="Boekhorst J."/>
        </authorList>
    </citation>
    <scope>NUCLEOTIDE SEQUENCE [LARGE SCALE GENOMIC DNA]</scope>
    <source>
        <strain evidence="2 3">B4088</strain>
    </source>
</reference>
<name>A0A164QR74_BACCE</name>
<dbReference type="InterPro" id="IPR002545">
    <property type="entry name" value="CheW-lke_dom"/>
</dbReference>
<comment type="caution">
    <text evidence="2">The sequence shown here is derived from an EMBL/GenBank/DDBJ whole genome shotgun (WGS) entry which is preliminary data.</text>
</comment>
<dbReference type="EMBL" id="LJKE01000015">
    <property type="protein sequence ID" value="KZD72063.1"/>
    <property type="molecule type" value="Genomic_DNA"/>
</dbReference>
<dbReference type="GO" id="GO:0006935">
    <property type="term" value="P:chemotaxis"/>
    <property type="evidence" value="ECO:0007669"/>
    <property type="project" value="InterPro"/>
</dbReference>
<dbReference type="RefSeq" id="WP_063259746.1">
    <property type="nucleotide sequence ID" value="NZ_LJKE01000015.1"/>
</dbReference>